<evidence type="ECO:0000256" key="1">
    <source>
        <dbReference type="ARBA" id="ARBA00004141"/>
    </source>
</evidence>
<sequence length="835" mass="94203">MAVYDYAYSVLLSQDGGNGGDGCNDHPDFPDPRSGTSDLVTQLTISVGMGLSAFLSFCALRRKWTSLYGARREQTKQAAILPKLPSSFFGWIPALYKIRDDEVLHAAGLDAYVFLGFFKMSMKILSVFTFFGVTVMSPLHWKYEGKSGWDLNLPGNTNDTCDNSTLAWNVILFEDDDNKKPPAVPKATAWLTSYLVFVYFFTGIALYFLYQQTKTVSDVRQRYLGRQSTITDRTIRVSGIPKRLRDEEELRTFMEGLRIGKVENVTLCRNWKELDKLMTKRTNTLRKLEEAWTIYQGGRRIERSRATLPFIQPAPPSPLPNEDGEHESESLLAQSEPALNTPYPRKRPTVRTRPGWFRWGKQVDAIDHFTGILEELDANISETRRKEFNAVPMAFVTMDSVAAAQMAVQALLDPNPLSLIANLAPAPHDINWQNTYMSRSERIVRMWIITIFIGFLTVFWFLPVGTLAGLLNIKSIRRVWPWLADALLSNKLVSSLVQNTLPTVVLTLLNVAVPYLYDWLANFQGMISQADVERSVISKNFFFTFFNLFLIFTVFGTVSDMYNVLKESIKDSTTIAYRLAKSLGSFAPFYTNLIVLQGIGMFPFRLLEFGSVALYPISLMGSKTPRDFSELFAPPVFQYGFFLPQPILVLILCLVYSLLPAGTLMLGFGLIYFCFGYFTYKYQLLYAMDHPRHATGKAWPMIVYRVFVGLLLFQASMAALLSLQGAIIRGLLVTPLIGITIWVWWYFQKSFSPLMSYIALRSLHHPEGETRDRGGMEADRETIDEIREVGSKFVNPSLVSELEGVWLHSMKHTPGLGQPPVGALLGGGLPGGAHV</sequence>
<evidence type="ECO:0000313" key="12">
    <source>
        <dbReference type="EMBL" id="KAK6344043.1"/>
    </source>
</evidence>
<keyword evidence="3" id="KW-0813">Transport</keyword>
<keyword evidence="6 8" id="KW-0472">Membrane</keyword>
<evidence type="ECO:0000256" key="8">
    <source>
        <dbReference type="SAM" id="Phobius"/>
    </source>
</evidence>
<dbReference type="PANTHER" id="PTHR13018:SF5">
    <property type="entry name" value="RE44586P"/>
    <property type="match status" value="1"/>
</dbReference>
<reference evidence="12 13" key="1">
    <citation type="submission" date="2019-10" db="EMBL/GenBank/DDBJ databases">
        <authorList>
            <person name="Palmer J.M."/>
        </authorList>
    </citation>
    <scope>NUCLEOTIDE SEQUENCE [LARGE SCALE GENOMIC DNA]</scope>
    <source>
        <strain evidence="12 13">TWF696</strain>
    </source>
</reference>
<comment type="subcellular location">
    <subcellularLocation>
        <location evidence="1">Membrane</location>
        <topology evidence="1">Multi-pass membrane protein</topology>
    </subcellularLocation>
</comment>
<feature type="domain" description="CSC1/OSCA1-like N-terminal transmembrane" evidence="10">
    <location>
        <begin position="39"/>
        <end position="211"/>
    </location>
</feature>
<evidence type="ECO:0000256" key="6">
    <source>
        <dbReference type="ARBA" id="ARBA00023136"/>
    </source>
</evidence>
<dbReference type="InterPro" id="IPR032880">
    <property type="entry name" value="CSC1/OSCA1-like_N"/>
</dbReference>
<dbReference type="InterPro" id="IPR045122">
    <property type="entry name" value="Csc1-like"/>
</dbReference>
<feature type="transmembrane region" description="Helical" evidence="8">
    <location>
        <begin position="702"/>
        <end position="721"/>
    </location>
</feature>
<feature type="domain" description="CSC1/OSCA1-like cytosolic" evidence="11">
    <location>
        <begin position="232"/>
        <end position="434"/>
    </location>
</feature>
<dbReference type="EMBL" id="JAVHNQ010000006">
    <property type="protein sequence ID" value="KAK6344043.1"/>
    <property type="molecule type" value="Genomic_DNA"/>
</dbReference>
<evidence type="ECO:0000259" key="9">
    <source>
        <dbReference type="Pfam" id="PF02714"/>
    </source>
</evidence>
<feature type="transmembrane region" description="Helical" evidence="8">
    <location>
        <begin position="500"/>
        <end position="520"/>
    </location>
</feature>
<evidence type="ECO:0008006" key="14">
    <source>
        <dbReference type="Google" id="ProtNLM"/>
    </source>
</evidence>
<dbReference type="InterPro" id="IPR027815">
    <property type="entry name" value="CSC1/OSCA1-like_cyt"/>
</dbReference>
<dbReference type="InterPro" id="IPR003864">
    <property type="entry name" value="CSC1/OSCA1-like_7TM"/>
</dbReference>
<feature type="transmembrane region" description="Helical" evidence="8">
    <location>
        <begin position="39"/>
        <end position="60"/>
    </location>
</feature>
<evidence type="ECO:0000259" key="11">
    <source>
        <dbReference type="Pfam" id="PF14703"/>
    </source>
</evidence>
<gene>
    <name evidence="12" type="ORF">TWF696_007690</name>
</gene>
<dbReference type="Proteomes" id="UP001375240">
    <property type="component" value="Unassembled WGS sequence"/>
</dbReference>
<feature type="region of interest" description="Disordered" evidence="7">
    <location>
        <begin position="310"/>
        <end position="331"/>
    </location>
</feature>
<feature type="transmembrane region" description="Helical" evidence="8">
    <location>
        <begin position="443"/>
        <end position="462"/>
    </location>
</feature>
<comment type="caution">
    <text evidence="12">The sequence shown here is derived from an EMBL/GenBank/DDBJ whole genome shotgun (WGS) entry which is preliminary data.</text>
</comment>
<name>A0AAV9UQE2_9PEZI</name>
<dbReference type="AlphaFoldDB" id="A0AAV9UQE2"/>
<feature type="transmembrane region" description="Helical" evidence="8">
    <location>
        <begin position="636"/>
        <end position="658"/>
    </location>
</feature>
<dbReference type="GO" id="GO:0005886">
    <property type="term" value="C:plasma membrane"/>
    <property type="evidence" value="ECO:0007669"/>
    <property type="project" value="TreeGrafter"/>
</dbReference>
<evidence type="ECO:0000256" key="7">
    <source>
        <dbReference type="SAM" id="MobiDB-lite"/>
    </source>
</evidence>
<feature type="domain" description="CSC1/OSCA1-like 7TM region" evidence="9">
    <location>
        <begin position="445"/>
        <end position="720"/>
    </location>
</feature>
<feature type="transmembrane region" description="Helical" evidence="8">
    <location>
        <begin position="664"/>
        <end position="682"/>
    </location>
</feature>
<keyword evidence="4 8" id="KW-0812">Transmembrane</keyword>
<feature type="transmembrane region" description="Helical" evidence="8">
    <location>
        <begin position="187"/>
        <end position="210"/>
    </location>
</feature>
<dbReference type="Pfam" id="PF13967">
    <property type="entry name" value="RSN1_TM"/>
    <property type="match status" value="1"/>
</dbReference>
<keyword evidence="5 8" id="KW-1133">Transmembrane helix</keyword>
<feature type="transmembrane region" description="Helical" evidence="8">
    <location>
        <begin position="541"/>
        <end position="558"/>
    </location>
</feature>
<evidence type="ECO:0000256" key="5">
    <source>
        <dbReference type="ARBA" id="ARBA00022989"/>
    </source>
</evidence>
<evidence type="ECO:0000259" key="10">
    <source>
        <dbReference type="Pfam" id="PF13967"/>
    </source>
</evidence>
<evidence type="ECO:0000256" key="4">
    <source>
        <dbReference type="ARBA" id="ARBA00022692"/>
    </source>
</evidence>
<dbReference type="Pfam" id="PF02714">
    <property type="entry name" value="RSN1_7TM"/>
    <property type="match status" value="1"/>
</dbReference>
<evidence type="ECO:0000256" key="2">
    <source>
        <dbReference type="ARBA" id="ARBA00007779"/>
    </source>
</evidence>
<dbReference type="GO" id="GO:0005227">
    <property type="term" value="F:calcium-activated cation channel activity"/>
    <property type="evidence" value="ECO:0007669"/>
    <property type="project" value="InterPro"/>
</dbReference>
<organism evidence="12 13">
    <name type="scientific">Orbilia brochopaga</name>
    <dbReference type="NCBI Taxonomy" id="3140254"/>
    <lineage>
        <taxon>Eukaryota</taxon>
        <taxon>Fungi</taxon>
        <taxon>Dikarya</taxon>
        <taxon>Ascomycota</taxon>
        <taxon>Pezizomycotina</taxon>
        <taxon>Orbiliomycetes</taxon>
        <taxon>Orbiliales</taxon>
        <taxon>Orbiliaceae</taxon>
        <taxon>Orbilia</taxon>
    </lineage>
</organism>
<dbReference type="PANTHER" id="PTHR13018">
    <property type="entry name" value="PROBABLE MEMBRANE PROTEIN DUF221-RELATED"/>
    <property type="match status" value="1"/>
</dbReference>
<dbReference type="Pfam" id="PF14703">
    <property type="entry name" value="PHM7_cyt"/>
    <property type="match status" value="1"/>
</dbReference>
<accession>A0AAV9UQE2</accession>
<keyword evidence="13" id="KW-1185">Reference proteome</keyword>
<feature type="transmembrane region" description="Helical" evidence="8">
    <location>
        <begin position="727"/>
        <end position="747"/>
    </location>
</feature>
<proteinExistence type="inferred from homology"/>
<evidence type="ECO:0000256" key="3">
    <source>
        <dbReference type="ARBA" id="ARBA00022448"/>
    </source>
</evidence>
<feature type="transmembrane region" description="Helical" evidence="8">
    <location>
        <begin position="124"/>
        <end position="141"/>
    </location>
</feature>
<comment type="similarity">
    <text evidence="2">Belongs to the CSC1 (TC 1.A.17) family.</text>
</comment>
<protein>
    <recommendedName>
        <fullName evidence="14">DUF221-domain-containing protein</fullName>
    </recommendedName>
</protein>
<evidence type="ECO:0000313" key="13">
    <source>
        <dbReference type="Proteomes" id="UP001375240"/>
    </source>
</evidence>